<organism evidence="1 2">
    <name type="scientific">Actinocatenispora rupis</name>
    <dbReference type="NCBI Taxonomy" id="519421"/>
    <lineage>
        <taxon>Bacteria</taxon>
        <taxon>Bacillati</taxon>
        <taxon>Actinomycetota</taxon>
        <taxon>Actinomycetes</taxon>
        <taxon>Micromonosporales</taxon>
        <taxon>Micromonosporaceae</taxon>
        <taxon>Actinocatenispora</taxon>
    </lineage>
</organism>
<dbReference type="InterPro" id="IPR013757">
    <property type="entry name" value="Topo_IIA_A_a_sf"/>
</dbReference>
<accession>A0A8J3JAJ6</accession>
<dbReference type="EMBL" id="BOMB01000019">
    <property type="protein sequence ID" value="GID12463.1"/>
    <property type="molecule type" value="Genomic_DNA"/>
</dbReference>
<reference evidence="1" key="1">
    <citation type="submission" date="2021-01" db="EMBL/GenBank/DDBJ databases">
        <title>Whole genome shotgun sequence of Actinocatenispora rupis NBRC 107355.</title>
        <authorList>
            <person name="Komaki H."/>
            <person name="Tamura T."/>
        </authorList>
    </citation>
    <scope>NUCLEOTIDE SEQUENCE</scope>
    <source>
        <strain evidence="1">NBRC 107355</strain>
    </source>
</reference>
<dbReference type="Proteomes" id="UP000612808">
    <property type="component" value="Unassembled WGS sequence"/>
</dbReference>
<proteinExistence type="predicted"/>
<sequence length="88" mass="9665">MGQHDAAVLRAETLDACLRVVSQWDEVRQALERSPDRAGAIDALSDVLGVSHASATLVMDGSIRLFTPWFRDRLRDELASIQASNEGE</sequence>
<dbReference type="GO" id="GO:0005524">
    <property type="term" value="F:ATP binding"/>
    <property type="evidence" value="ECO:0007669"/>
    <property type="project" value="InterPro"/>
</dbReference>
<dbReference type="RefSeq" id="WP_203658442.1">
    <property type="nucleotide sequence ID" value="NZ_BAAAZM010000013.1"/>
</dbReference>
<protein>
    <submittedName>
        <fullName evidence="1">Uncharacterized protein</fullName>
    </submittedName>
</protein>
<dbReference type="Gene3D" id="1.10.268.10">
    <property type="entry name" value="Topoisomerase, domain 3"/>
    <property type="match status" value="1"/>
</dbReference>
<name>A0A8J3JAJ6_9ACTN</name>
<dbReference type="AlphaFoldDB" id="A0A8J3JAJ6"/>
<gene>
    <name evidence="1" type="ORF">Aru02nite_33520</name>
</gene>
<dbReference type="GO" id="GO:0003677">
    <property type="term" value="F:DNA binding"/>
    <property type="evidence" value="ECO:0007669"/>
    <property type="project" value="InterPro"/>
</dbReference>
<dbReference type="GO" id="GO:0003918">
    <property type="term" value="F:DNA topoisomerase type II (double strand cut, ATP-hydrolyzing) activity"/>
    <property type="evidence" value="ECO:0007669"/>
    <property type="project" value="InterPro"/>
</dbReference>
<keyword evidence="2" id="KW-1185">Reference proteome</keyword>
<evidence type="ECO:0000313" key="1">
    <source>
        <dbReference type="EMBL" id="GID12463.1"/>
    </source>
</evidence>
<evidence type="ECO:0000313" key="2">
    <source>
        <dbReference type="Proteomes" id="UP000612808"/>
    </source>
</evidence>
<comment type="caution">
    <text evidence="1">The sequence shown here is derived from an EMBL/GenBank/DDBJ whole genome shotgun (WGS) entry which is preliminary data.</text>
</comment>